<organism evidence="9 10">
    <name type="scientific">Asanoa ishikariensis</name>
    <dbReference type="NCBI Taxonomy" id="137265"/>
    <lineage>
        <taxon>Bacteria</taxon>
        <taxon>Bacillati</taxon>
        <taxon>Actinomycetota</taxon>
        <taxon>Actinomycetes</taxon>
        <taxon>Micromonosporales</taxon>
        <taxon>Micromonosporaceae</taxon>
        <taxon>Asanoa</taxon>
    </lineage>
</organism>
<accession>A0A1H3UAW2</accession>
<gene>
    <name evidence="9" type="ORF">SAMN05421684_6758</name>
</gene>
<dbReference type="PANTHER" id="PTHR30246:SF1">
    <property type="entry name" value="2-DEHYDRO-3-DEOXY-6-PHOSPHOGALACTONATE ALDOLASE-RELATED"/>
    <property type="match status" value="1"/>
</dbReference>
<evidence type="ECO:0000256" key="8">
    <source>
        <dbReference type="ARBA" id="ARBA00023277"/>
    </source>
</evidence>
<comment type="similarity">
    <text evidence="3">Belongs to the KHG/KDPG aldolase family.</text>
</comment>
<dbReference type="PROSITE" id="PS00159">
    <property type="entry name" value="ALDOLASE_KDPG_KHG_1"/>
    <property type="match status" value="1"/>
</dbReference>
<dbReference type="Pfam" id="PF01081">
    <property type="entry name" value="Aldolase"/>
    <property type="match status" value="1"/>
</dbReference>
<reference evidence="10" key="1">
    <citation type="submission" date="2016-10" db="EMBL/GenBank/DDBJ databases">
        <authorList>
            <person name="Varghese N."/>
            <person name="Submissions S."/>
        </authorList>
    </citation>
    <scope>NUCLEOTIDE SEQUENCE [LARGE SCALE GENOMIC DNA]</scope>
    <source>
        <strain evidence="10">DSM 44718</strain>
    </source>
</reference>
<dbReference type="AlphaFoldDB" id="A0A1H3UAW2"/>
<comment type="pathway">
    <text evidence="2">Carbohydrate acid metabolism; 2-dehydro-3-deoxy-D-gluconate degradation; D-glyceraldehyde 3-phosphate and pyruvate from 2-dehydro-3-deoxy-D-gluconate: step 2/2.</text>
</comment>
<comment type="catalytic activity">
    <reaction evidence="1">
        <text>2-dehydro-3-deoxy-6-phospho-D-gluconate = D-glyceraldehyde 3-phosphate + pyruvate</text>
        <dbReference type="Rhea" id="RHEA:17089"/>
        <dbReference type="ChEBI" id="CHEBI:15361"/>
        <dbReference type="ChEBI" id="CHEBI:57569"/>
        <dbReference type="ChEBI" id="CHEBI:59776"/>
        <dbReference type="EC" id="4.1.2.14"/>
    </reaction>
</comment>
<dbReference type="STRING" id="137265.SAMN05421684_6758"/>
<evidence type="ECO:0000256" key="3">
    <source>
        <dbReference type="ARBA" id="ARBA00006906"/>
    </source>
</evidence>
<dbReference type="InterPro" id="IPR013785">
    <property type="entry name" value="Aldolase_TIM"/>
</dbReference>
<dbReference type="PANTHER" id="PTHR30246">
    <property type="entry name" value="2-KETO-3-DEOXY-6-PHOSPHOGLUCONATE ALDOLASE"/>
    <property type="match status" value="1"/>
</dbReference>
<dbReference type="PROSITE" id="PS00160">
    <property type="entry name" value="ALDOLASE_KDPG_KHG_2"/>
    <property type="match status" value="1"/>
</dbReference>
<dbReference type="Proteomes" id="UP000199632">
    <property type="component" value="Unassembled WGS sequence"/>
</dbReference>
<proteinExistence type="inferred from homology"/>
<evidence type="ECO:0000256" key="7">
    <source>
        <dbReference type="ARBA" id="ARBA00023270"/>
    </source>
</evidence>
<evidence type="ECO:0000256" key="6">
    <source>
        <dbReference type="ARBA" id="ARBA00023239"/>
    </source>
</evidence>
<name>A0A1H3UAW2_9ACTN</name>
<dbReference type="EC" id="4.1.2.14" evidence="5"/>
<dbReference type="InterPro" id="IPR031338">
    <property type="entry name" value="KDPG/KHG_AS_2"/>
</dbReference>
<evidence type="ECO:0000256" key="4">
    <source>
        <dbReference type="ARBA" id="ARBA00011233"/>
    </source>
</evidence>
<dbReference type="CDD" id="cd00452">
    <property type="entry name" value="KDPG_aldolase"/>
    <property type="match status" value="1"/>
</dbReference>
<dbReference type="EMBL" id="FNQB01000004">
    <property type="protein sequence ID" value="SDZ58729.1"/>
    <property type="molecule type" value="Genomic_DNA"/>
</dbReference>
<dbReference type="InterPro" id="IPR000887">
    <property type="entry name" value="Aldlse_KDPG_KHG"/>
</dbReference>
<protein>
    <recommendedName>
        <fullName evidence="5">2-dehydro-3-deoxy-phosphogluconate aldolase</fullName>
        <ecNumber evidence="5">4.1.2.14</ecNumber>
    </recommendedName>
</protein>
<dbReference type="SUPFAM" id="SSF51569">
    <property type="entry name" value="Aldolase"/>
    <property type="match status" value="1"/>
</dbReference>
<dbReference type="RefSeq" id="WP_090801082.1">
    <property type="nucleotide sequence ID" value="NZ_BOND01000006.1"/>
</dbReference>
<evidence type="ECO:0000256" key="2">
    <source>
        <dbReference type="ARBA" id="ARBA00004736"/>
    </source>
</evidence>
<comment type="subunit">
    <text evidence="4">Homotrimer.</text>
</comment>
<dbReference type="OrthoDB" id="9805177at2"/>
<keyword evidence="7" id="KW-0704">Schiff base</keyword>
<dbReference type="GO" id="GO:0008675">
    <property type="term" value="F:2-dehydro-3-deoxy-phosphogluconate aldolase activity"/>
    <property type="evidence" value="ECO:0007669"/>
    <property type="project" value="UniProtKB-EC"/>
</dbReference>
<sequence>MSVLDTLGAHRVVPVVVLRDPAHADALGDALVAGGLPVAEVTFRTPEAATVLRRLARRGDLVVGAGTVLTAGQVDLAYEAGARFVVSPGLSADVVRRCQALDLPVIPGASTATEIMAALDLGLDTVKFFPAEACGGLPTVKALSAAFPQVRFVPTGGITERNAPSYLDHPAVAAVGGSWMVAPDLLAAGKWDEVTARCAATVAAS</sequence>
<keyword evidence="6" id="KW-0456">Lyase</keyword>
<evidence type="ECO:0000313" key="10">
    <source>
        <dbReference type="Proteomes" id="UP000199632"/>
    </source>
</evidence>
<evidence type="ECO:0000313" key="9">
    <source>
        <dbReference type="EMBL" id="SDZ58729.1"/>
    </source>
</evidence>
<dbReference type="NCBIfam" id="TIGR01182">
    <property type="entry name" value="eda"/>
    <property type="match status" value="1"/>
</dbReference>
<keyword evidence="8" id="KW-0119">Carbohydrate metabolism</keyword>
<dbReference type="InterPro" id="IPR031337">
    <property type="entry name" value="KDPG/KHG_AS_1"/>
</dbReference>
<keyword evidence="10" id="KW-1185">Reference proteome</keyword>
<dbReference type="Gene3D" id="3.20.20.70">
    <property type="entry name" value="Aldolase class I"/>
    <property type="match status" value="1"/>
</dbReference>
<evidence type="ECO:0000256" key="5">
    <source>
        <dbReference type="ARBA" id="ARBA00013063"/>
    </source>
</evidence>
<evidence type="ECO:0000256" key="1">
    <source>
        <dbReference type="ARBA" id="ARBA00000654"/>
    </source>
</evidence>